<evidence type="ECO:0000256" key="8">
    <source>
        <dbReference type="ARBA" id="ARBA00023295"/>
    </source>
</evidence>
<evidence type="ECO:0000256" key="6">
    <source>
        <dbReference type="ARBA" id="ARBA00022801"/>
    </source>
</evidence>
<keyword evidence="8" id="KW-0326">Glycosidase</keyword>
<dbReference type="OrthoDB" id="941679at2759"/>
<dbReference type="GO" id="GO:0009277">
    <property type="term" value="C:fungal-type cell wall"/>
    <property type="evidence" value="ECO:0007669"/>
    <property type="project" value="UniProtKB-ARBA"/>
</dbReference>
<name>A0A1B2J755_PICPA</name>
<evidence type="ECO:0000256" key="5">
    <source>
        <dbReference type="ARBA" id="ARBA00022729"/>
    </source>
</evidence>
<evidence type="ECO:0000256" key="11">
    <source>
        <dbReference type="SAM" id="SignalP"/>
    </source>
</evidence>
<dbReference type="GO" id="GO:0005975">
    <property type="term" value="P:carbohydrate metabolic process"/>
    <property type="evidence" value="ECO:0007669"/>
    <property type="project" value="InterPro"/>
</dbReference>
<evidence type="ECO:0000313" key="12">
    <source>
        <dbReference type="EMBL" id="ANZ73790.1"/>
    </source>
</evidence>
<dbReference type="SUPFAM" id="SSF51445">
    <property type="entry name" value="(Trans)glycosidases"/>
    <property type="match status" value="1"/>
</dbReference>
<evidence type="ECO:0000256" key="3">
    <source>
        <dbReference type="ARBA" id="ARBA00022512"/>
    </source>
</evidence>
<evidence type="ECO:0000256" key="10">
    <source>
        <dbReference type="RuleBase" id="RU004335"/>
    </source>
</evidence>
<dbReference type="InterPro" id="IPR000490">
    <property type="entry name" value="Glyco_hydro_17"/>
</dbReference>
<keyword evidence="3" id="KW-0134">Cell wall</keyword>
<dbReference type="EMBL" id="CP014584">
    <property type="protein sequence ID" value="ANZ73790.1"/>
    <property type="molecule type" value="Genomic_DNA"/>
</dbReference>
<comment type="subcellular location">
    <subcellularLocation>
        <location evidence="1">Secreted</location>
        <location evidence="1">Cell wall</location>
    </subcellularLocation>
</comment>
<dbReference type="Pfam" id="PF00332">
    <property type="entry name" value="Glyco_hydro_17"/>
    <property type="match status" value="1"/>
</dbReference>
<evidence type="ECO:0000256" key="1">
    <source>
        <dbReference type="ARBA" id="ARBA00004191"/>
    </source>
</evidence>
<comment type="similarity">
    <text evidence="2 10">Belongs to the glycosyl hydrolase 17 family.</text>
</comment>
<dbReference type="InterPro" id="IPR050732">
    <property type="entry name" value="Beta-glucan_modifiers"/>
</dbReference>
<keyword evidence="6" id="KW-0378">Hydrolase</keyword>
<gene>
    <name evidence="12" type="ORF">ATY40_BA7501624</name>
</gene>
<dbReference type="GO" id="GO:0005576">
    <property type="term" value="C:extracellular region"/>
    <property type="evidence" value="ECO:0007669"/>
    <property type="project" value="UniProtKB-ARBA"/>
</dbReference>
<evidence type="ECO:0000256" key="2">
    <source>
        <dbReference type="ARBA" id="ARBA00008773"/>
    </source>
</evidence>
<feature type="chain" id="PRO_5008539298" evidence="11">
    <location>
        <begin position="19"/>
        <end position="348"/>
    </location>
</feature>
<dbReference type="GO" id="GO:0009986">
    <property type="term" value="C:cell surface"/>
    <property type="evidence" value="ECO:0007669"/>
    <property type="project" value="TreeGrafter"/>
</dbReference>
<accession>A0A1B2J755</accession>
<dbReference type="PANTHER" id="PTHR16631:SF14">
    <property type="entry name" value="FAMILY 17 GLUCOSIDASE SCW10-RELATED"/>
    <property type="match status" value="1"/>
</dbReference>
<dbReference type="Gene3D" id="3.20.20.80">
    <property type="entry name" value="Glycosidases"/>
    <property type="match status" value="1"/>
</dbReference>
<evidence type="ECO:0000256" key="7">
    <source>
        <dbReference type="ARBA" id="ARBA00023180"/>
    </source>
</evidence>
<dbReference type="GO" id="GO:0042973">
    <property type="term" value="F:glucan endo-1,3-beta-D-glucosidase activity"/>
    <property type="evidence" value="ECO:0007669"/>
    <property type="project" value="TreeGrafter"/>
</dbReference>
<evidence type="ECO:0000313" key="13">
    <source>
        <dbReference type="Proteomes" id="UP000094565"/>
    </source>
</evidence>
<feature type="signal peptide" evidence="11">
    <location>
        <begin position="1"/>
        <end position="18"/>
    </location>
</feature>
<keyword evidence="9" id="KW-0961">Cell wall biogenesis/degradation</keyword>
<keyword evidence="4" id="KW-0964">Secreted</keyword>
<proteinExistence type="inferred from homology"/>
<keyword evidence="7" id="KW-0325">Glycoprotein</keyword>
<reference evidence="12 13" key="1">
    <citation type="submission" date="2016-02" db="EMBL/GenBank/DDBJ databases">
        <title>Comparative genomic and transcriptomic foundation for Pichia pastoris.</title>
        <authorList>
            <person name="Love K.R."/>
            <person name="Shah K.A."/>
            <person name="Whittaker C.A."/>
            <person name="Wu J."/>
            <person name="Bartlett M.C."/>
            <person name="Ma D."/>
            <person name="Leeson R.L."/>
            <person name="Priest M."/>
            <person name="Young S.K."/>
            <person name="Love J.C."/>
        </authorList>
    </citation>
    <scope>NUCLEOTIDE SEQUENCE [LARGE SCALE GENOMIC DNA]</scope>
    <source>
        <strain evidence="12 13">ATCC 28485</strain>
    </source>
</reference>
<dbReference type="PANTHER" id="PTHR16631">
    <property type="entry name" value="GLUCAN 1,3-BETA-GLUCOSIDASE"/>
    <property type="match status" value="1"/>
</dbReference>
<sequence length="348" mass="35916">MQVKSIVNLLLACSLAVARPLEHAHHQHDKRGVVVVTKTIIVDGSTVEATAAAQVQEHAETIAESTPSAVVASSAAPSAASSASAPASSGSFSAGTKGVTYSPYQAGGGCKTAEEVASDLSQLTDYEIIRLYGVDCNQVENVFKAKAPGQKLFLGIFFVDAIESGVSAIASAVSSYGSWNDVHTVSVGNELVNNGEATVSQIGQYVSTAKSALRSAGFTGPVLSVDTFIAVINNPGLCDFADEYVAVNAHAFFDGHIAASGAGDWAAEQIQRVSSACGGKDVLIVESGWPSKGDTNGAAVPSKSNQQAAVQSLGQKIGSSCIAFNAFNDYWKADGPFNAEKYWGILDS</sequence>
<organism evidence="12 13">
    <name type="scientific">Komagataella pastoris</name>
    <name type="common">Yeast</name>
    <name type="synonym">Pichia pastoris</name>
    <dbReference type="NCBI Taxonomy" id="4922"/>
    <lineage>
        <taxon>Eukaryota</taxon>
        <taxon>Fungi</taxon>
        <taxon>Dikarya</taxon>
        <taxon>Ascomycota</taxon>
        <taxon>Saccharomycotina</taxon>
        <taxon>Pichiomycetes</taxon>
        <taxon>Pichiales</taxon>
        <taxon>Pichiaceae</taxon>
        <taxon>Komagataella</taxon>
    </lineage>
</organism>
<dbReference type="GO" id="GO:0071555">
    <property type="term" value="P:cell wall organization"/>
    <property type="evidence" value="ECO:0007669"/>
    <property type="project" value="UniProtKB-KW"/>
</dbReference>
<evidence type="ECO:0000256" key="9">
    <source>
        <dbReference type="ARBA" id="ARBA00023316"/>
    </source>
</evidence>
<dbReference type="InterPro" id="IPR017853">
    <property type="entry name" value="GH"/>
</dbReference>
<evidence type="ECO:0000256" key="4">
    <source>
        <dbReference type="ARBA" id="ARBA00022525"/>
    </source>
</evidence>
<dbReference type="AlphaFoldDB" id="A0A1B2J755"/>
<keyword evidence="5 11" id="KW-0732">Signal</keyword>
<dbReference type="FunFam" id="3.20.20.80:FF:000111">
    <property type="entry name" value="Soluble cell wall protein"/>
    <property type="match status" value="1"/>
</dbReference>
<dbReference type="Proteomes" id="UP000094565">
    <property type="component" value="Chromosome 1"/>
</dbReference>
<keyword evidence="13" id="KW-1185">Reference proteome</keyword>
<protein>
    <submittedName>
        <fullName evidence="12">BA75_01624T0</fullName>
    </submittedName>
</protein>